<feature type="compositionally biased region" description="Polar residues" evidence="1">
    <location>
        <begin position="133"/>
        <end position="146"/>
    </location>
</feature>
<evidence type="ECO:0000256" key="1">
    <source>
        <dbReference type="SAM" id="MobiDB-lite"/>
    </source>
</evidence>
<evidence type="ECO:0000313" key="3">
    <source>
        <dbReference type="Proteomes" id="UP001586593"/>
    </source>
</evidence>
<feature type="region of interest" description="Disordered" evidence="1">
    <location>
        <begin position="124"/>
        <end position="157"/>
    </location>
</feature>
<dbReference type="EMBL" id="JAZHXJ010000100">
    <property type="protein sequence ID" value="KAL1874796.1"/>
    <property type="molecule type" value="Genomic_DNA"/>
</dbReference>
<name>A0ABR3XGB3_9PEZI</name>
<accession>A0ABR3XGB3</accession>
<reference evidence="2 3" key="1">
    <citation type="journal article" date="2024" name="Commun. Biol.">
        <title>Comparative genomic analysis of thermophilic fungi reveals convergent evolutionary adaptations and gene losses.</title>
        <authorList>
            <person name="Steindorff A.S."/>
            <person name="Aguilar-Pontes M.V."/>
            <person name="Robinson A.J."/>
            <person name="Andreopoulos B."/>
            <person name="LaButti K."/>
            <person name="Kuo A."/>
            <person name="Mondo S."/>
            <person name="Riley R."/>
            <person name="Otillar R."/>
            <person name="Haridas S."/>
            <person name="Lipzen A."/>
            <person name="Grimwood J."/>
            <person name="Schmutz J."/>
            <person name="Clum A."/>
            <person name="Reid I.D."/>
            <person name="Moisan M.C."/>
            <person name="Butler G."/>
            <person name="Nguyen T.T.M."/>
            <person name="Dewar K."/>
            <person name="Conant G."/>
            <person name="Drula E."/>
            <person name="Henrissat B."/>
            <person name="Hansel C."/>
            <person name="Singer S."/>
            <person name="Hutchinson M.I."/>
            <person name="de Vries R.P."/>
            <person name="Natvig D.O."/>
            <person name="Powell A.J."/>
            <person name="Tsang A."/>
            <person name="Grigoriev I.V."/>
        </authorList>
    </citation>
    <scope>NUCLEOTIDE SEQUENCE [LARGE SCALE GENOMIC DNA]</scope>
    <source>
        <strain evidence="2 3">ATCC 24622</strain>
    </source>
</reference>
<protein>
    <submittedName>
        <fullName evidence="2">Uncharacterized protein</fullName>
    </submittedName>
</protein>
<sequence>MYTVARASSLAGTQQCLLSLPRTKPHKCERRYPIKRRLRQSSRLAKMEWTIMGLFLSNRQRACSLGFTSSIPRHDFPSYSGMRCISSPAGDLPQESRNSSFFPPCASGSCLDLMRTRAPAKTPIPSWGFSLTPPVQNTGGPQSSGCRQWAWNSPRRR</sequence>
<gene>
    <name evidence="2" type="ORF">VTK73DRAFT_150</name>
</gene>
<dbReference type="Proteomes" id="UP001586593">
    <property type="component" value="Unassembled WGS sequence"/>
</dbReference>
<keyword evidence="3" id="KW-1185">Reference proteome</keyword>
<evidence type="ECO:0000313" key="2">
    <source>
        <dbReference type="EMBL" id="KAL1874796.1"/>
    </source>
</evidence>
<organism evidence="2 3">
    <name type="scientific">Phialemonium thermophilum</name>
    <dbReference type="NCBI Taxonomy" id="223376"/>
    <lineage>
        <taxon>Eukaryota</taxon>
        <taxon>Fungi</taxon>
        <taxon>Dikarya</taxon>
        <taxon>Ascomycota</taxon>
        <taxon>Pezizomycotina</taxon>
        <taxon>Sordariomycetes</taxon>
        <taxon>Sordariomycetidae</taxon>
        <taxon>Cephalothecales</taxon>
        <taxon>Cephalothecaceae</taxon>
        <taxon>Phialemonium</taxon>
    </lineage>
</organism>
<comment type="caution">
    <text evidence="2">The sequence shown here is derived from an EMBL/GenBank/DDBJ whole genome shotgun (WGS) entry which is preliminary data.</text>
</comment>
<proteinExistence type="predicted"/>